<evidence type="ECO:0000313" key="2">
    <source>
        <dbReference type="Proteomes" id="UP001529369"/>
    </source>
</evidence>
<reference evidence="2" key="1">
    <citation type="journal article" date="2019" name="Int. J. Syst. Evol. Microbiol.">
        <title>The Global Catalogue of Microorganisms (GCM) 10K type strain sequencing project: providing services to taxonomists for standard genome sequencing and annotation.</title>
        <authorList>
            <consortium name="The Broad Institute Genomics Platform"/>
            <consortium name="The Broad Institute Genome Sequencing Center for Infectious Disease"/>
            <person name="Wu L."/>
            <person name="Ma J."/>
        </authorList>
    </citation>
    <scope>NUCLEOTIDE SEQUENCE [LARGE SCALE GENOMIC DNA]</scope>
    <source>
        <strain evidence="2">CECT 7131</strain>
    </source>
</reference>
<dbReference type="RefSeq" id="WP_290316974.1">
    <property type="nucleotide sequence ID" value="NZ_JAUFPN010000136.1"/>
</dbReference>
<keyword evidence="2" id="KW-1185">Reference proteome</keyword>
<organism evidence="1 2">
    <name type="scientific">Paeniroseomonas aquatica</name>
    <dbReference type="NCBI Taxonomy" id="373043"/>
    <lineage>
        <taxon>Bacteria</taxon>
        <taxon>Pseudomonadati</taxon>
        <taxon>Pseudomonadota</taxon>
        <taxon>Alphaproteobacteria</taxon>
        <taxon>Acetobacterales</taxon>
        <taxon>Acetobacteraceae</taxon>
        <taxon>Paeniroseomonas</taxon>
    </lineage>
</organism>
<evidence type="ECO:0000313" key="1">
    <source>
        <dbReference type="EMBL" id="MDN3565153.1"/>
    </source>
</evidence>
<name>A0ABT8A6J7_9PROT</name>
<protein>
    <submittedName>
        <fullName evidence="1">Ferredoxin</fullName>
    </submittedName>
</protein>
<proteinExistence type="predicted"/>
<dbReference type="EMBL" id="JAUFPN010000136">
    <property type="protein sequence ID" value="MDN3565153.1"/>
    <property type="molecule type" value="Genomic_DNA"/>
</dbReference>
<dbReference type="Proteomes" id="UP001529369">
    <property type="component" value="Unassembled WGS sequence"/>
</dbReference>
<sequence>MTRLSRTDPEDPSMYVILTSKPGQFRTELTPGLTPVETYDYLFHETRKARFVIAEIAGTPRIRVVEEGPAAIVNSVPCKFLQHFDTVEAARRELRTLTAFGTVQARLEPVAA</sequence>
<comment type="caution">
    <text evidence="1">The sequence shown here is derived from an EMBL/GenBank/DDBJ whole genome shotgun (WGS) entry which is preliminary data.</text>
</comment>
<gene>
    <name evidence="1" type="ORF">QWZ14_12350</name>
</gene>
<accession>A0ABT8A6J7</accession>